<accession>I8UFZ6</accession>
<organism evidence="1 2">
    <name type="scientific">Fictibacillus macauensis ZFHKF-1</name>
    <dbReference type="NCBI Taxonomy" id="1196324"/>
    <lineage>
        <taxon>Bacteria</taxon>
        <taxon>Bacillati</taxon>
        <taxon>Bacillota</taxon>
        <taxon>Bacilli</taxon>
        <taxon>Bacillales</taxon>
        <taxon>Fictibacillaceae</taxon>
        <taxon>Fictibacillus</taxon>
    </lineage>
</organism>
<dbReference type="EMBL" id="AKKV01000024">
    <property type="protein sequence ID" value="EIT85753.1"/>
    <property type="molecule type" value="Genomic_DNA"/>
</dbReference>
<proteinExistence type="predicted"/>
<dbReference type="RefSeq" id="WP_007201685.1">
    <property type="nucleotide sequence ID" value="NZ_AKKV01000024.1"/>
</dbReference>
<dbReference type="OrthoDB" id="2969222at2"/>
<dbReference type="PATRIC" id="fig|1196324.3.peg.1632"/>
<gene>
    <name evidence="1" type="ORF">A374_07959</name>
</gene>
<dbReference type="Proteomes" id="UP000004080">
    <property type="component" value="Unassembled WGS sequence"/>
</dbReference>
<evidence type="ECO:0000313" key="2">
    <source>
        <dbReference type="Proteomes" id="UP000004080"/>
    </source>
</evidence>
<evidence type="ECO:0000313" key="1">
    <source>
        <dbReference type="EMBL" id="EIT85753.1"/>
    </source>
</evidence>
<name>I8UFZ6_9BACL</name>
<sequence>MKYKLSVLDVQPVNDHPVASTKIVYIETTIYKSDGQEFYRGITSVLFNQHGILPQVQSMKNIFTNKQDFMAFYRYVRRYIKQQVRYL</sequence>
<dbReference type="AlphaFoldDB" id="I8UFZ6"/>
<keyword evidence="2" id="KW-1185">Reference proteome</keyword>
<comment type="caution">
    <text evidence="1">The sequence shown here is derived from an EMBL/GenBank/DDBJ whole genome shotgun (WGS) entry which is preliminary data.</text>
</comment>
<reference evidence="1 2" key="1">
    <citation type="journal article" date="2012" name="J. Bacteriol.">
        <title>Genome of Bacillus macauensis ZFHKF-1, a Long-Chain-Forming Bacterium.</title>
        <authorList>
            <person name="Cai L."/>
            <person name="Zhang T."/>
        </authorList>
    </citation>
    <scope>NUCLEOTIDE SEQUENCE [LARGE SCALE GENOMIC DNA]</scope>
    <source>
        <strain evidence="1 2">ZFHKF-1</strain>
    </source>
</reference>
<protein>
    <submittedName>
        <fullName evidence="1">Uncharacterized protein</fullName>
    </submittedName>
</protein>